<reference evidence="2 3" key="1">
    <citation type="journal article" date="2014" name="J. Biotechnol.">
        <title>Complete genome sequence of the actinobacterium Amycolatopsis japonica MG417-CF17(T) (=DSM 44213T) producing (S,S)-N,N'-ethylenediaminedisuccinic acid.</title>
        <authorList>
            <person name="Stegmann E."/>
            <person name="Albersmeier A."/>
            <person name="Spohn M."/>
            <person name="Gert H."/>
            <person name="Weber T."/>
            <person name="Wohlleben W."/>
            <person name="Kalinowski J."/>
            <person name="Ruckert C."/>
        </authorList>
    </citation>
    <scope>NUCLEOTIDE SEQUENCE [LARGE SCALE GENOMIC DNA]</scope>
    <source>
        <strain evidence="3">MG417-CF17 (DSM 44213)</strain>
    </source>
</reference>
<sequence length="160" mass="17037">MAVAFLLYVVAEIAAVWAVGSAIGVLGTIALLFAGAFVGSWLARREGGRAFRAFAESARLGRPADAEKELTDGMLIGLGGLLILLPGFVSDVIGLLFILPPTRSVARKVWQKRMQRRAVKFANRARGPVMVVDSEVVTDTPPAEAAKKQPPVIEGRIVEG</sequence>
<dbReference type="PANTHER" id="PTHR35335:SF1">
    <property type="entry name" value="UPF0716 PROTEIN FXSA"/>
    <property type="match status" value="1"/>
</dbReference>
<dbReference type="HOGENOM" id="CLU_085083_2_3_11"/>
<dbReference type="InterPro" id="IPR007313">
    <property type="entry name" value="FxsA"/>
</dbReference>
<feature type="transmembrane region" description="Helical" evidence="1">
    <location>
        <begin position="75"/>
        <end position="99"/>
    </location>
</feature>
<dbReference type="Pfam" id="PF04186">
    <property type="entry name" value="FxsA"/>
    <property type="match status" value="1"/>
</dbReference>
<dbReference type="NCBIfam" id="NF008528">
    <property type="entry name" value="PRK11463.1-2"/>
    <property type="match status" value="1"/>
</dbReference>
<dbReference type="PANTHER" id="PTHR35335">
    <property type="entry name" value="UPF0716 PROTEIN FXSA"/>
    <property type="match status" value="1"/>
</dbReference>
<gene>
    <name evidence="2" type="ORF">AJAP_41545</name>
</gene>
<protein>
    <submittedName>
        <fullName evidence="2">Conserved putative membrane protein</fullName>
    </submittedName>
</protein>
<keyword evidence="1" id="KW-0812">Transmembrane</keyword>
<evidence type="ECO:0000313" key="3">
    <source>
        <dbReference type="Proteomes" id="UP000028492"/>
    </source>
</evidence>
<keyword evidence="1" id="KW-1133">Transmembrane helix</keyword>
<dbReference type="eggNOG" id="COG3030">
    <property type="taxonomic scope" value="Bacteria"/>
</dbReference>
<accession>A0A075V9A2</accession>
<evidence type="ECO:0000256" key="1">
    <source>
        <dbReference type="SAM" id="Phobius"/>
    </source>
</evidence>
<dbReference type="STRING" id="208439.AJAP_41545"/>
<organism evidence="2 3">
    <name type="scientific">Amycolatopsis japonica</name>
    <dbReference type="NCBI Taxonomy" id="208439"/>
    <lineage>
        <taxon>Bacteria</taxon>
        <taxon>Bacillati</taxon>
        <taxon>Actinomycetota</taxon>
        <taxon>Actinomycetes</taxon>
        <taxon>Pseudonocardiales</taxon>
        <taxon>Pseudonocardiaceae</taxon>
        <taxon>Amycolatopsis</taxon>
        <taxon>Amycolatopsis japonica group</taxon>
    </lineage>
</organism>
<dbReference type="AlphaFoldDB" id="A0A075V9A2"/>
<dbReference type="RefSeq" id="WP_038521751.1">
    <property type="nucleotide sequence ID" value="NZ_CP008953.1"/>
</dbReference>
<dbReference type="Proteomes" id="UP000028492">
    <property type="component" value="Chromosome"/>
</dbReference>
<dbReference type="GO" id="GO:0016020">
    <property type="term" value="C:membrane"/>
    <property type="evidence" value="ECO:0007669"/>
    <property type="project" value="InterPro"/>
</dbReference>
<dbReference type="KEGG" id="aja:AJAP_41545"/>
<evidence type="ECO:0000313" key="2">
    <source>
        <dbReference type="EMBL" id="AIG81084.1"/>
    </source>
</evidence>
<proteinExistence type="predicted"/>
<keyword evidence="1" id="KW-0472">Membrane</keyword>
<feature type="transmembrane region" description="Helical" evidence="1">
    <location>
        <begin position="21"/>
        <end position="43"/>
    </location>
</feature>
<dbReference type="EMBL" id="CP008953">
    <property type="protein sequence ID" value="AIG81084.1"/>
    <property type="molecule type" value="Genomic_DNA"/>
</dbReference>
<keyword evidence="3" id="KW-1185">Reference proteome</keyword>
<name>A0A075V9A2_9PSEU</name>